<dbReference type="Gene3D" id="2.170.270.10">
    <property type="entry name" value="SET domain"/>
    <property type="match status" value="1"/>
</dbReference>
<dbReference type="PROSITE" id="PS50280">
    <property type="entry name" value="SET"/>
    <property type="match status" value="1"/>
</dbReference>
<evidence type="ECO:0000259" key="2">
    <source>
        <dbReference type="PROSITE" id="PS50280"/>
    </source>
</evidence>
<proteinExistence type="predicted"/>
<reference evidence="3" key="1">
    <citation type="submission" date="2023-07" db="EMBL/GenBank/DDBJ databases">
        <title>Black Yeasts Isolated from many extreme environments.</title>
        <authorList>
            <person name="Coleine C."/>
            <person name="Stajich J.E."/>
            <person name="Selbmann L."/>
        </authorList>
    </citation>
    <scope>NUCLEOTIDE SEQUENCE</scope>
    <source>
        <strain evidence="3">CCFEE 5485</strain>
    </source>
</reference>
<dbReference type="SMART" id="SM00317">
    <property type="entry name" value="SET"/>
    <property type="match status" value="1"/>
</dbReference>
<dbReference type="CDD" id="cd10540">
    <property type="entry name" value="SET_SpSet7-like"/>
    <property type="match status" value="1"/>
</dbReference>
<gene>
    <name evidence="3" type="ORF">LTR78_006297</name>
</gene>
<dbReference type="EMBL" id="JAUTXT010000023">
    <property type="protein sequence ID" value="KAK3673744.1"/>
    <property type="molecule type" value="Genomic_DNA"/>
</dbReference>
<protein>
    <recommendedName>
        <fullName evidence="2">SET domain-containing protein</fullName>
    </recommendedName>
</protein>
<keyword evidence="4" id="KW-1185">Reference proteome</keyword>
<evidence type="ECO:0000256" key="1">
    <source>
        <dbReference type="SAM" id="MobiDB-lite"/>
    </source>
</evidence>
<feature type="compositionally biased region" description="Pro residues" evidence="1">
    <location>
        <begin position="78"/>
        <end position="88"/>
    </location>
</feature>
<dbReference type="Proteomes" id="UP001274830">
    <property type="component" value="Unassembled WGS sequence"/>
</dbReference>
<comment type="caution">
    <text evidence="3">The sequence shown here is derived from an EMBL/GenBank/DDBJ whole genome shotgun (WGS) entry which is preliminary data.</text>
</comment>
<feature type="domain" description="SET" evidence="2">
    <location>
        <begin position="11"/>
        <end position="152"/>
    </location>
</feature>
<dbReference type="SUPFAM" id="SSF82199">
    <property type="entry name" value="SET domain"/>
    <property type="match status" value="1"/>
</dbReference>
<feature type="region of interest" description="Disordered" evidence="1">
    <location>
        <begin position="163"/>
        <end position="184"/>
    </location>
</feature>
<dbReference type="InterPro" id="IPR001214">
    <property type="entry name" value="SET_dom"/>
</dbReference>
<evidence type="ECO:0000313" key="4">
    <source>
        <dbReference type="Proteomes" id="UP001274830"/>
    </source>
</evidence>
<accession>A0AAE0WL73</accession>
<organism evidence="3 4">
    <name type="scientific">Recurvomyces mirabilis</name>
    <dbReference type="NCBI Taxonomy" id="574656"/>
    <lineage>
        <taxon>Eukaryota</taxon>
        <taxon>Fungi</taxon>
        <taxon>Dikarya</taxon>
        <taxon>Ascomycota</taxon>
        <taxon>Pezizomycotina</taxon>
        <taxon>Dothideomycetes</taxon>
        <taxon>Dothideomycetidae</taxon>
        <taxon>Mycosphaerellales</taxon>
        <taxon>Teratosphaeriaceae</taxon>
        <taxon>Recurvomyces</taxon>
    </lineage>
</organism>
<sequence>MNGHTEQQPSNKIALERSTSLYLLSNTPKGRGVFASHSIPKGTIIDTCPVLILDPQENATHVEKTALYHYTYNWPLRSPPHPAPPSKQPQPANGVRKPSSRTQAVVLGLGSMFNHSTHDQNVVWTRDLENELVIYRALRDVAPDEELCISYGDHLTFVDAEKAEGAKEEEQESEEDMLGRIGLG</sequence>
<dbReference type="AlphaFoldDB" id="A0AAE0WL73"/>
<evidence type="ECO:0000313" key="3">
    <source>
        <dbReference type="EMBL" id="KAK3673744.1"/>
    </source>
</evidence>
<dbReference type="InterPro" id="IPR046341">
    <property type="entry name" value="SET_dom_sf"/>
</dbReference>
<name>A0AAE0WL73_9PEZI</name>
<dbReference type="Pfam" id="PF00856">
    <property type="entry name" value="SET"/>
    <property type="match status" value="1"/>
</dbReference>
<feature type="region of interest" description="Disordered" evidence="1">
    <location>
        <begin position="78"/>
        <end position="101"/>
    </location>
</feature>